<dbReference type="CDD" id="cd06257">
    <property type="entry name" value="DnaJ"/>
    <property type="match status" value="1"/>
</dbReference>
<name>A0A9K3CR44_9EUKA</name>
<evidence type="ECO:0000313" key="5">
    <source>
        <dbReference type="Proteomes" id="UP000265618"/>
    </source>
</evidence>
<dbReference type="OrthoDB" id="10250354at2759"/>
<dbReference type="PRINTS" id="PR00625">
    <property type="entry name" value="JDOMAIN"/>
</dbReference>
<feature type="region of interest" description="Disordered" evidence="2">
    <location>
        <begin position="458"/>
        <end position="540"/>
    </location>
</feature>
<dbReference type="AlphaFoldDB" id="A0A9K3CR44"/>
<feature type="region of interest" description="Disordered" evidence="2">
    <location>
        <begin position="167"/>
        <end position="195"/>
    </location>
</feature>
<dbReference type="Proteomes" id="UP000265618">
    <property type="component" value="Unassembled WGS sequence"/>
</dbReference>
<dbReference type="GO" id="GO:0005737">
    <property type="term" value="C:cytoplasm"/>
    <property type="evidence" value="ECO:0007669"/>
    <property type="project" value="TreeGrafter"/>
</dbReference>
<proteinExistence type="predicted"/>
<protein>
    <recommendedName>
        <fullName evidence="3">J domain-containing protein</fullName>
    </recommendedName>
</protein>
<dbReference type="SMART" id="SM00271">
    <property type="entry name" value="DnaJ"/>
    <property type="match status" value="1"/>
</dbReference>
<dbReference type="InterPro" id="IPR036869">
    <property type="entry name" value="J_dom_sf"/>
</dbReference>
<feature type="compositionally biased region" description="Basic and acidic residues" evidence="2">
    <location>
        <begin position="88"/>
        <end position="142"/>
    </location>
</feature>
<organism evidence="4 5">
    <name type="scientific">Kipferlia bialata</name>
    <dbReference type="NCBI Taxonomy" id="797122"/>
    <lineage>
        <taxon>Eukaryota</taxon>
        <taxon>Metamonada</taxon>
        <taxon>Carpediemonas-like organisms</taxon>
        <taxon>Kipferlia</taxon>
    </lineage>
</organism>
<dbReference type="PANTHER" id="PTHR44029">
    <property type="entry name" value="DNAJ HOMOLOG SUBFAMILY C MEMBER 21"/>
    <property type="match status" value="1"/>
</dbReference>
<dbReference type="PROSITE" id="PS50076">
    <property type="entry name" value="DNAJ_2"/>
    <property type="match status" value="1"/>
</dbReference>
<dbReference type="InterPro" id="IPR051964">
    <property type="entry name" value="Chaperone_stress_response"/>
</dbReference>
<feature type="compositionally biased region" description="Basic and acidic residues" evidence="2">
    <location>
        <begin position="468"/>
        <end position="478"/>
    </location>
</feature>
<evidence type="ECO:0000313" key="4">
    <source>
        <dbReference type="EMBL" id="GIQ80915.1"/>
    </source>
</evidence>
<dbReference type="Gene3D" id="1.10.287.110">
    <property type="entry name" value="DnaJ domain"/>
    <property type="match status" value="1"/>
</dbReference>
<sequence length="540" mass="63466">MRNARQANKALHTAQTANVYLQSKLDGEGLSASEAELQRQVAVLLGERQVEREARERAERNRDDKARQYERVKERLETECARLSGVSETEREARVRAERQVKSLTRQLERERESSGANEARRQKEREKKERERLEAEERARVKAELEKQERERIAWEKKQEAIKDAAEQAERERREREKQDVAAEEERERQRREEAKVKERSTKYRACSEDYYQTLGVTHTVSTSAVKKAYKRLALKWHPDRNREDVGHATEVFKNIKAAYDVIVDAAERASYDKYCWNRIQQEALKAEQLKRERAAAAERERVERERRERLAAAERERAAAVERERLERLRRELAAAAERERERMDRWKRERAASAERHRVEQVRRERAASAERERVRRERAAAAEQYRLYCVAAERERVRVERERAEQEKGGIAAAAAQYRQASIEKEKAWDQRWRVSSDYQSHLYERENIAAEGLAGSSRRRQRAAADKAMDQARRNTQHRMGTSIGKGNAMRRNRNYRMRSVSNRRGASQQTPEGARSMVFNSETGNDVPHCQGDE</sequence>
<accession>A0A9K3CR44</accession>
<keyword evidence="1" id="KW-0175">Coiled coil</keyword>
<comment type="caution">
    <text evidence="4">The sequence shown here is derived from an EMBL/GenBank/DDBJ whole genome shotgun (WGS) entry which is preliminary data.</text>
</comment>
<reference evidence="4 5" key="1">
    <citation type="journal article" date="2018" name="PLoS ONE">
        <title>The draft genome of Kipferlia bialata reveals reductive genome evolution in fornicate parasites.</title>
        <authorList>
            <person name="Tanifuji G."/>
            <person name="Takabayashi S."/>
            <person name="Kume K."/>
            <person name="Takagi M."/>
            <person name="Nakayama T."/>
            <person name="Kamikawa R."/>
            <person name="Inagaki Y."/>
            <person name="Hashimoto T."/>
        </authorList>
    </citation>
    <scope>NUCLEOTIDE SEQUENCE [LARGE SCALE GENOMIC DNA]</scope>
    <source>
        <strain evidence="4">NY0173</strain>
    </source>
</reference>
<dbReference type="PANTHER" id="PTHR44029:SF1">
    <property type="entry name" value="DNAJ HOMOLOG SUBFAMILY C MEMBER 21"/>
    <property type="match status" value="1"/>
</dbReference>
<dbReference type="EMBL" id="BDIP01000268">
    <property type="protein sequence ID" value="GIQ80915.1"/>
    <property type="molecule type" value="Genomic_DNA"/>
</dbReference>
<evidence type="ECO:0000256" key="1">
    <source>
        <dbReference type="SAM" id="Coils"/>
    </source>
</evidence>
<feature type="region of interest" description="Disordered" evidence="2">
    <location>
        <begin position="84"/>
        <end position="142"/>
    </location>
</feature>
<keyword evidence="5" id="KW-1185">Reference proteome</keyword>
<dbReference type="SUPFAM" id="SSF46565">
    <property type="entry name" value="Chaperone J-domain"/>
    <property type="match status" value="1"/>
</dbReference>
<feature type="domain" description="J" evidence="3">
    <location>
        <begin position="211"/>
        <end position="277"/>
    </location>
</feature>
<dbReference type="Pfam" id="PF00226">
    <property type="entry name" value="DnaJ"/>
    <property type="match status" value="1"/>
</dbReference>
<gene>
    <name evidence="4" type="ORF">KIPB_001795</name>
</gene>
<feature type="coiled-coil region" evidence="1">
    <location>
        <begin position="281"/>
        <end position="359"/>
    </location>
</feature>
<dbReference type="InterPro" id="IPR001623">
    <property type="entry name" value="DnaJ_domain"/>
</dbReference>
<evidence type="ECO:0000259" key="3">
    <source>
        <dbReference type="PROSITE" id="PS50076"/>
    </source>
</evidence>
<evidence type="ECO:0000256" key="2">
    <source>
        <dbReference type="SAM" id="MobiDB-lite"/>
    </source>
</evidence>